<accession>A0A329QN05</accession>
<feature type="transmembrane region" description="Helical" evidence="6">
    <location>
        <begin position="60"/>
        <end position="80"/>
    </location>
</feature>
<keyword evidence="4 6" id="KW-0472">Membrane</keyword>
<comment type="caution">
    <text evidence="8">The sequence shown here is derived from an EMBL/GenBank/DDBJ whole genome shotgun (WGS) entry which is preliminary data.</text>
</comment>
<feature type="transmembrane region" description="Helical" evidence="6">
    <location>
        <begin position="101"/>
        <end position="129"/>
    </location>
</feature>
<evidence type="ECO:0000256" key="3">
    <source>
        <dbReference type="ARBA" id="ARBA00022989"/>
    </source>
</evidence>
<protein>
    <recommendedName>
        <fullName evidence="6">Transport permease protein</fullName>
    </recommendedName>
</protein>
<dbReference type="InterPro" id="IPR013525">
    <property type="entry name" value="ABC2_TM"/>
</dbReference>
<evidence type="ECO:0000256" key="5">
    <source>
        <dbReference type="ARBA" id="ARBA00023251"/>
    </source>
</evidence>
<evidence type="ECO:0000256" key="4">
    <source>
        <dbReference type="ARBA" id="ARBA00023136"/>
    </source>
</evidence>
<evidence type="ECO:0000259" key="7">
    <source>
        <dbReference type="PROSITE" id="PS51012"/>
    </source>
</evidence>
<dbReference type="PANTHER" id="PTHR43027:SF2">
    <property type="entry name" value="TRANSPORT PERMEASE PROTEIN"/>
    <property type="match status" value="1"/>
</dbReference>
<comment type="subcellular location">
    <subcellularLocation>
        <location evidence="6">Cell membrane</location>
        <topology evidence="6">Multi-pass membrane protein</topology>
    </subcellularLocation>
    <subcellularLocation>
        <location evidence="1">Membrane</location>
        <topology evidence="1">Multi-pass membrane protein</topology>
    </subcellularLocation>
</comment>
<proteinExistence type="inferred from homology"/>
<dbReference type="InterPro" id="IPR052902">
    <property type="entry name" value="ABC-2_transporter"/>
</dbReference>
<gene>
    <name evidence="8" type="ORF">DPM12_12105</name>
</gene>
<dbReference type="RefSeq" id="WP_112258588.1">
    <property type="nucleotide sequence ID" value="NZ_QMIG01000011.1"/>
</dbReference>
<feature type="transmembrane region" description="Helical" evidence="6">
    <location>
        <begin position="20"/>
        <end position="40"/>
    </location>
</feature>
<keyword evidence="2 6" id="KW-0812">Transmembrane</keyword>
<dbReference type="PANTHER" id="PTHR43027">
    <property type="entry name" value="DOXORUBICIN RESISTANCE ABC TRANSPORTER PERMEASE PROTEIN DRRC-RELATED"/>
    <property type="match status" value="1"/>
</dbReference>
<reference evidence="8 9" key="1">
    <citation type="submission" date="2018-06" db="EMBL/GenBank/DDBJ databases">
        <title>Phytoactinopolyspora halophila sp. nov., a novel halophilic actinomycete isolated from a saline soil in China.</title>
        <authorList>
            <person name="Tang S.-K."/>
        </authorList>
    </citation>
    <scope>NUCLEOTIDE SEQUENCE [LARGE SCALE GENOMIC DNA]</scope>
    <source>
        <strain evidence="8 9">YIM 96934</strain>
    </source>
</reference>
<dbReference type="GO" id="GO:0140359">
    <property type="term" value="F:ABC-type transporter activity"/>
    <property type="evidence" value="ECO:0007669"/>
    <property type="project" value="InterPro"/>
</dbReference>
<evidence type="ECO:0000256" key="1">
    <source>
        <dbReference type="ARBA" id="ARBA00004141"/>
    </source>
</evidence>
<comment type="similarity">
    <text evidence="6">Belongs to the ABC-2 integral membrane protein family.</text>
</comment>
<dbReference type="Proteomes" id="UP000250462">
    <property type="component" value="Unassembled WGS sequence"/>
</dbReference>
<dbReference type="PRINTS" id="PR00164">
    <property type="entry name" value="ABC2TRNSPORT"/>
</dbReference>
<dbReference type="InterPro" id="IPR047817">
    <property type="entry name" value="ABC2_TM_bact-type"/>
</dbReference>
<dbReference type="EMBL" id="QMIG01000011">
    <property type="protein sequence ID" value="RAW13745.1"/>
    <property type="molecule type" value="Genomic_DNA"/>
</dbReference>
<keyword evidence="9" id="KW-1185">Reference proteome</keyword>
<dbReference type="GO" id="GO:0046677">
    <property type="term" value="P:response to antibiotic"/>
    <property type="evidence" value="ECO:0007669"/>
    <property type="project" value="UniProtKB-KW"/>
</dbReference>
<sequence length="247" mass="26228">MTATTKLVSIQTKRSVREPVGVFFMIAFAPLFAIAMGLIFGNDPQPEFDGRGYLDANLVSFAAIIIAIVSMIVIPVDIVTQRETGALRRFRATPLQPAAYIASDVVVRFVLSLLSVAAMLAVGTLIFGANLEGNIVNVLLAAALGILAFLAVGYALSAIMPTAGVAQLAGNVLVFPLIFLSGGPVPLAVLPDGVRDFAQYSPLTQLVELLQALWSGEAWHENWVPIVVLVALLGVATAVAARLFRWE</sequence>
<feature type="transmembrane region" description="Helical" evidence="6">
    <location>
        <begin position="168"/>
        <end position="190"/>
    </location>
</feature>
<feature type="domain" description="ABC transmembrane type-2" evidence="7">
    <location>
        <begin position="20"/>
        <end position="247"/>
    </location>
</feature>
<evidence type="ECO:0000313" key="8">
    <source>
        <dbReference type="EMBL" id="RAW13745.1"/>
    </source>
</evidence>
<evidence type="ECO:0000256" key="2">
    <source>
        <dbReference type="ARBA" id="ARBA00022692"/>
    </source>
</evidence>
<feature type="transmembrane region" description="Helical" evidence="6">
    <location>
        <begin position="135"/>
        <end position="156"/>
    </location>
</feature>
<keyword evidence="3 6" id="KW-1133">Transmembrane helix</keyword>
<dbReference type="PROSITE" id="PS51012">
    <property type="entry name" value="ABC_TM2"/>
    <property type="match status" value="1"/>
</dbReference>
<dbReference type="PIRSF" id="PIRSF006648">
    <property type="entry name" value="DrrB"/>
    <property type="match status" value="1"/>
</dbReference>
<keyword evidence="5" id="KW-0046">Antibiotic resistance</keyword>
<dbReference type="Pfam" id="PF01061">
    <property type="entry name" value="ABC2_membrane"/>
    <property type="match status" value="1"/>
</dbReference>
<organism evidence="8 9">
    <name type="scientific">Phytoactinopolyspora halophila</name>
    <dbReference type="NCBI Taxonomy" id="1981511"/>
    <lineage>
        <taxon>Bacteria</taxon>
        <taxon>Bacillati</taxon>
        <taxon>Actinomycetota</taxon>
        <taxon>Actinomycetes</taxon>
        <taxon>Jiangellales</taxon>
        <taxon>Jiangellaceae</taxon>
        <taxon>Phytoactinopolyspora</taxon>
    </lineage>
</organism>
<name>A0A329QN05_9ACTN</name>
<dbReference type="InterPro" id="IPR000412">
    <property type="entry name" value="ABC_2_transport"/>
</dbReference>
<feature type="transmembrane region" description="Helical" evidence="6">
    <location>
        <begin position="223"/>
        <end position="244"/>
    </location>
</feature>
<keyword evidence="6" id="KW-0813">Transport</keyword>
<dbReference type="AlphaFoldDB" id="A0A329QN05"/>
<evidence type="ECO:0000256" key="6">
    <source>
        <dbReference type="RuleBase" id="RU361157"/>
    </source>
</evidence>
<dbReference type="OrthoDB" id="9778589at2"/>
<keyword evidence="6" id="KW-1003">Cell membrane</keyword>
<dbReference type="GO" id="GO:0043190">
    <property type="term" value="C:ATP-binding cassette (ABC) transporter complex"/>
    <property type="evidence" value="ECO:0007669"/>
    <property type="project" value="InterPro"/>
</dbReference>
<evidence type="ECO:0000313" key="9">
    <source>
        <dbReference type="Proteomes" id="UP000250462"/>
    </source>
</evidence>